<dbReference type="SUPFAM" id="SSF52540">
    <property type="entry name" value="P-loop containing nucleoside triphosphate hydrolases"/>
    <property type="match status" value="1"/>
</dbReference>
<evidence type="ECO:0000313" key="7">
    <source>
        <dbReference type="Proteomes" id="UP001050975"/>
    </source>
</evidence>
<dbReference type="RefSeq" id="WP_226593009.1">
    <property type="nucleotide sequence ID" value="NZ_BLAY01000257.1"/>
</dbReference>
<keyword evidence="3" id="KW-1133">Transmembrane helix</keyword>
<feature type="domain" description="NACHT C-terminal Helical" evidence="5">
    <location>
        <begin position="727"/>
        <end position="770"/>
    </location>
</feature>
<comment type="caution">
    <text evidence="6">The sequence shown here is derived from an EMBL/GenBank/DDBJ whole genome shotgun (WGS) entry which is preliminary data.</text>
</comment>
<feature type="chain" id="PRO_5043461411" evidence="4">
    <location>
        <begin position="26"/>
        <end position="785"/>
    </location>
</feature>
<dbReference type="EMBL" id="BLAY01000257">
    <property type="protein sequence ID" value="GET43819.1"/>
    <property type="molecule type" value="Genomic_DNA"/>
</dbReference>
<keyword evidence="3" id="KW-0812">Transmembrane</keyword>
<dbReference type="Gene3D" id="3.40.50.300">
    <property type="entry name" value="P-loop containing nucleotide triphosphate hydrolases"/>
    <property type="match status" value="1"/>
</dbReference>
<dbReference type="InterPro" id="IPR027417">
    <property type="entry name" value="P-loop_NTPase"/>
</dbReference>
<keyword evidence="4" id="KW-0732">Signal</keyword>
<evidence type="ECO:0000256" key="2">
    <source>
        <dbReference type="ARBA" id="ARBA00022738"/>
    </source>
</evidence>
<keyword evidence="7" id="KW-1185">Reference proteome</keyword>
<gene>
    <name evidence="6" type="ORF">MiSe_86450</name>
</gene>
<dbReference type="InterPro" id="IPR011989">
    <property type="entry name" value="ARM-like"/>
</dbReference>
<dbReference type="SMART" id="SM00567">
    <property type="entry name" value="EZ_HEAT"/>
    <property type="match status" value="4"/>
</dbReference>
<evidence type="ECO:0000259" key="5">
    <source>
        <dbReference type="Pfam" id="PF22731"/>
    </source>
</evidence>
<feature type="transmembrane region" description="Helical" evidence="3">
    <location>
        <begin position="272"/>
        <end position="293"/>
    </location>
</feature>
<dbReference type="Pfam" id="PF13646">
    <property type="entry name" value="HEAT_2"/>
    <property type="match status" value="2"/>
</dbReference>
<dbReference type="InterPro" id="IPR016024">
    <property type="entry name" value="ARM-type_fold"/>
</dbReference>
<keyword evidence="3" id="KW-0472">Membrane</keyword>
<dbReference type="PANTHER" id="PTHR12697">
    <property type="entry name" value="PBS LYASE HEAT-LIKE PROTEIN"/>
    <property type="match status" value="1"/>
</dbReference>
<dbReference type="InterPro" id="IPR054589">
    <property type="entry name" value="NCH4"/>
</dbReference>
<evidence type="ECO:0000256" key="1">
    <source>
        <dbReference type="ARBA" id="ARBA00022549"/>
    </source>
</evidence>
<name>A0AAV3XMU1_9CYAN</name>
<dbReference type="AlphaFoldDB" id="A0AAV3XMU1"/>
<evidence type="ECO:0000313" key="6">
    <source>
        <dbReference type="EMBL" id="GET43819.1"/>
    </source>
</evidence>
<protein>
    <submittedName>
        <fullName evidence="6">HEAT repeat-containing PBS lyase</fullName>
    </submittedName>
</protein>
<dbReference type="PANTHER" id="PTHR12697:SF5">
    <property type="entry name" value="DEOXYHYPUSINE HYDROXYLASE"/>
    <property type="match status" value="1"/>
</dbReference>
<dbReference type="GO" id="GO:0016829">
    <property type="term" value="F:lyase activity"/>
    <property type="evidence" value="ECO:0007669"/>
    <property type="project" value="UniProtKB-KW"/>
</dbReference>
<dbReference type="Pfam" id="PF22731">
    <property type="entry name" value="NCH4"/>
    <property type="match status" value="1"/>
</dbReference>
<dbReference type="SUPFAM" id="SSF48371">
    <property type="entry name" value="ARM repeat"/>
    <property type="match status" value="1"/>
</dbReference>
<dbReference type="Proteomes" id="UP001050975">
    <property type="component" value="Unassembled WGS sequence"/>
</dbReference>
<sequence length="785" mass="87294">MVKHSRNKFVALLTVAFLSRSSPLALTSSSWAQKPTDAQIADLIQKLNSNDELERNKTIEELGKIGQPAVSKLVAALKDGDLLVRLGAAQALESIDLPAVPALTAALKDKNVRVRRRAASALSQMNLFAYSSSRPPELKAAIPILITALKDKDKNVRRNATFALQSIGAEAKAAVNDLTVALKDPDKDVRNNAAWALGSIAFGVQRKARANALSSSDLDRVISDLDKALKILEDPQNNFSQNRIARVSLPLDVLKAKRSDRIFIESILKNPWVWGSGIYLVSLFGIFWLRPLWLLKIDNILKPIGFKLPVLGAEISPRYLIFLKYHPRVLDAWVAFHLKSVREEFQEKNTVRDRKVYIPVPVILDGNNIAQLTGKDLRSSCKKQRGCLLIWGEGGAGKTSLACQIAKWAIADNPDERLCEHRMLPILIEQELDFETATGQQPFMAAIRGQLQDLTNETEAISEELLERLLRQRRILVIVDHFSEMGEATRKAIRPESPDFCVNALVLTSRTEETLGQVTRNSLQPLRIEGNRLSSFMEAYLTQRGKRNLFTDAEFFDACSLLSQMVGQRNITVLLAKLYAEQLIVAKEDTSPDQLPDNIPDLMLSYLNELNRNVTGDKLSDRTVHQEAKTLAWECLKRTFRPTSAKREDASATLSPGITAQNGDSAELHLKYLETRLRLIQTIGPAQDQIRFYLDPLAEYLAGLYLLDVYGKDAQLWQQFLQEAAAMPGAPESIKGFLLAVRDCCLAKGKEAKVPDFVAEELGKLAGISPIIQPPVAQMQTGIVS</sequence>
<proteinExistence type="predicted"/>
<accession>A0AAV3XMU1</accession>
<dbReference type="GO" id="GO:0030089">
    <property type="term" value="C:phycobilisome"/>
    <property type="evidence" value="ECO:0007669"/>
    <property type="project" value="UniProtKB-KW"/>
</dbReference>
<organism evidence="6 7">
    <name type="scientific">Microseira wollei NIES-4236</name>
    <dbReference type="NCBI Taxonomy" id="2530354"/>
    <lineage>
        <taxon>Bacteria</taxon>
        <taxon>Bacillati</taxon>
        <taxon>Cyanobacteriota</taxon>
        <taxon>Cyanophyceae</taxon>
        <taxon>Oscillatoriophycideae</taxon>
        <taxon>Aerosakkonematales</taxon>
        <taxon>Aerosakkonemataceae</taxon>
        <taxon>Microseira</taxon>
    </lineage>
</organism>
<dbReference type="GO" id="GO:0016491">
    <property type="term" value="F:oxidoreductase activity"/>
    <property type="evidence" value="ECO:0007669"/>
    <property type="project" value="TreeGrafter"/>
</dbReference>
<feature type="signal peptide" evidence="4">
    <location>
        <begin position="1"/>
        <end position="25"/>
    </location>
</feature>
<keyword evidence="1" id="KW-0042">Antenna complex</keyword>
<keyword evidence="2" id="KW-0605">Phycobilisome</keyword>
<reference evidence="6" key="1">
    <citation type="submission" date="2019-10" db="EMBL/GenBank/DDBJ databases">
        <title>Draft genome sequece of Microseira wollei NIES-4236.</title>
        <authorList>
            <person name="Yamaguchi H."/>
            <person name="Suzuki S."/>
            <person name="Kawachi M."/>
        </authorList>
    </citation>
    <scope>NUCLEOTIDE SEQUENCE</scope>
    <source>
        <strain evidence="6">NIES-4236</strain>
    </source>
</reference>
<dbReference type="InterPro" id="IPR004155">
    <property type="entry name" value="PBS_lyase_HEAT"/>
</dbReference>
<dbReference type="Gene3D" id="1.25.10.10">
    <property type="entry name" value="Leucine-rich Repeat Variant"/>
    <property type="match status" value="2"/>
</dbReference>
<evidence type="ECO:0000256" key="4">
    <source>
        <dbReference type="SAM" id="SignalP"/>
    </source>
</evidence>
<evidence type="ECO:0000256" key="3">
    <source>
        <dbReference type="SAM" id="Phobius"/>
    </source>
</evidence>
<keyword evidence="6" id="KW-0456">Lyase</keyword>